<dbReference type="GO" id="GO:0003879">
    <property type="term" value="F:ATP phosphoribosyltransferase activity"/>
    <property type="evidence" value="ECO:0007669"/>
    <property type="project" value="UniProtKB-UniRule"/>
</dbReference>
<dbReference type="SUPFAM" id="SSF54913">
    <property type="entry name" value="GlnB-like"/>
    <property type="match status" value="1"/>
</dbReference>
<dbReference type="Gene3D" id="3.40.190.10">
    <property type="entry name" value="Periplasmic binding protein-like II"/>
    <property type="match status" value="2"/>
</dbReference>
<dbReference type="UniPathway" id="UPA00031">
    <property type="reaction ID" value="UER00006"/>
</dbReference>
<dbReference type="GO" id="GO:0005524">
    <property type="term" value="F:ATP binding"/>
    <property type="evidence" value="ECO:0007669"/>
    <property type="project" value="UniProtKB-KW"/>
</dbReference>
<dbReference type="Proteomes" id="UP000064967">
    <property type="component" value="Chromosome"/>
</dbReference>
<evidence type="ECO:0000256" key="8">
    <source>
        <dbReference type="ARBA" id="ARBA00022679"/>
    </source>
</evidence>
<evidence type="ECO:0000259" key="16">
    <source>
        <dbReference type="Pfam" id="PF01634"/>
    </source>
</evidence>
<evidence type="ECO:0000313" key="18">
    <source>
        <dbReference type="EMBL" id="AKV03687.1"/>
    </source>
</evidence>
<keyword evidence="10" id="KW-0547">Nucleotide-binding</keyword>
<evidence type="ECO:0000256" key="9">
    <source>
        <dbReference type="ARBA" id="ARBA00022723"/>
    </source>
</evidence>
<dbReference type="NCBIfam" id="TIGR03455">
    <property type="entry name" value="HisG_C-term"/>
    <property type="match status" value="1"/>
</dbReference>
<dbReference type="EMBL" id="CP012333">
    <property type="protein sequence ID" value="AKV03687.1"/>
    <property type="molecule type" value="Genomic_DNA"/>
</dbReference>
<dbReference type="RefSeq" id="WP_146654416.1">
    <property type="nucleotide sequence ID" value="NZ_CP012333.1"/>
</dbReference>
<keyword evidence="6" id="KW-0028">Amino-acid biosynthesis</keyword>
<evidence type="ECO:0000256" key="6">
    <source>
        <dbReference type="ARBA" id="ARBA00022605"/>
    </source>
</evidence>
<keyword evidence="12" id="KW-0460">Magnesium</keyword>
<dbReference type="GO" id="GO:0005737">
    <property type="term" value="C:cytoplasm"/>
    <property type="evidence" value="ECO:0007669"/>
    <property type="project" value="UniProtKB-SubCell"/>
</dbReference>
<evidence type="ECO:0000256" key="10">
    <source>
        <dbReference type="ARBA" id="ARBA00022741"/>
    </source>
</evidence>
<name>A0A0K1QDD8_9BACT</name>
<dbReference type="OrthoDB" id="9801867at2"/>
<dbReference type="EC" id="2.4.2.17" evidence="4 15"/>
<evidence type="ECO:0000256" key="5">
    <source>
        <dbReference type="ARBA" id="ARBA00022490"/>
    </source>
</evidence>
<evidence type="ECO:0000256" key="13">
    <source>
        <dbReference type="ARBA" id="ARBA00023102"/>
    </source>
</evidence>
<dbReference type="PANTHER" id="PTHR21403">
    <property type="entry name" value="ATP PHOSPHORIBOSYLTRANSFERASE ATP-PRTASE"/>
    <property type="match status" value="1"/>
</dbReference>
<dbReference type="AlphaFoldDB" id="A0A0K1QDD8"/>
<feature type="domain" description="Histidine biosynthesis HisG C-terminal" evidence="17">
    <location>
        <begin position="219"/>
        <end position="287"/>
    </location>
</feature>
<dbReference type="InterPro" id="IPR013820">
    <property type="entry name" value="ATP_PRibTrfase_cat"/>
</dbReference>
<evidence type="ECO:0000256" key="12">
    <source>
        <dbReference type="ARBA" id="ARBA00022842"/>
    </source>
</evidence>
<keyword evidence="8 18" id="KW-0808">Transferase</keyword>
<dbReference type="InterPro" id="IPR011322">
    <property type="entry name" value="N-reg_PII-like_a/b"/>
</dbReference>
<organism evidence="18 19">
    <name type="scientific">Labilithrix luteola</name>
    <dbReference type="NCBI Taxonomy" id="1391654"/>
    <lineage>
        <taxon>Bacteria</taxon>
        <taxon>Pseudomonadati</taxon>
        <taxon>Myxococcota</taxon>
        <taxon>Polyangia</taxon>
        <taxon>Polyangiales</taxon>
        <taxon>Labilitrichaceae</taxon>
        <taxon>Labilithrix</taxon>
    </lineage>
</organism>
<feature type="domain" description="ATP phosphoribosyltransferase catalytic" evidence="16">
    <location>
        <begin position="61"/>
        <end position="210"/>
    </location>
</feature>
<comment type="catalytic activity">
    <reaction evidence="1">
        <text>1-(5-phospho-beta-D-ribosyl)-ATP + diphosphate = 5-phospho-alpha-D-ribose 1-diphosphate + ATP</text>
        <dbReference type="Rhea" id="RHEA:18473"/>
        <dbReference type="ChEBI" id="CHEBI:30616"/>
        <dbReference type="ChEBI" id="CHEBI:33019"/>
        <dbReference type="ChEBI" id="CHEBI:58017"/>
        <dbReference type="ChEBI" id="CHEBI:73183"/>
        <dbReference type="EC" id="2.4.2.17"/>
    </reaction>
</comment>
<dbReference type="STRING" id="1391654.AKJ09_10350"/>
<evidence type="ECO:0000256" key="14">
    <source>
        <dbReference type="ARBA" id="ARBA00024861"/>
    </source>
</evidence>
<dbReference type="Pfam" id="PF01634">
    <property type="entry name" value="HisG"/>
    <property type="match status" value="1"/>
</dbReference>
<sequence>MSIADRADRSDRNELRLALPKGRMQDGVFKLLADAGMPVRVGPRAYRPAFSLPNVEAKLLKPQSIVEMLHNGSRDVGFAGADWVAELGADLVELVDTGCDPVRVVAAAPPEIAAKLESRPIRVASEYERLTAQWIQRRGLDARFVRSFGATEVFPPEDADCIVDNAASGATLAVNGLVVVDELMTSTTRLYASRAALDRPELRTRIEDLTLLVRSVIEARSRVMIELNVAAGELEAVVAILPCMREATIAPLHGNGGFSVRAAVPRAELPRIVPAVKARGGTDVVVFSPAQIVP</sequence>
<keyword evidence="9" id="KW-0479">Metal-binding</keyword>
<comment type="pathway">
    <text evidence="3">Amino-acid biosynthesis; L-histidine biosynthesis; L-histidine from 5-phospho-alpha-D-ribose 1-diphosphate: step 1/9.</text>
</comment>
<evidence type="ECO:0000256" key="1">
    <source>
        <dbReference type="ARBA" id="ARBA00000915"/>
    </source>
</evidence>
<evidence type="ECO:0000256" key="15">
    <source>
        <dbReference type="NCBIfam" id="TIGR00070"/>
    </source>
</evidence>
<evidence type="ECO:0000259" key="17">
    <source>
        <dbReference type="Pfam" id="PF08029"/>
    </source>
</evidence>
<evidence type="ECO:0000256" key="4">
    <source>
        <dbReference type="ARBA" id="ARBA00011946"/>
    </source>
</evidence>
<keyword evidence="11" id="KW-0067">ATP-binding</keyword>
<dbReference type="GO" id="GO:0000287">
    <property type="term" value="F:magnesium ion binding"/>
    <property type="evidence" value="ECO:0007669"/>
    <property type="project" value="InterPro"/>
</dbReference>
<keyword evidence="7 18" id="KW-0328">Glycosyltransferase</keyword>
<protein>
    <recommendedName>
        <fullName evidence="4 15">ATP phosphoribosyltransferase</fullName>
        <ecNumber evidence="4 15">2.4.2.17</ecNumber>
    </recommendedName>
</protein>
<dbReference type="SUPFAM" id="SSF53850">
    <property type="entry name" value="Periplasmic binding protein-like II"/>
    <property type="match status" value="1"/>
</dbReference>
<comment type="function">
    <text evidence="14">Catalyzes the condensation of ATP and 5-phosphoribose 1-diphosphate to form N'-(5'-phosphoribosyl)-ATP (PR-ATP). Has a crucial role in the pathway because the rate of histidine biosynthesis seems to be controlled primarily by regulation of HisG enzymatic activity.</text>
</comment>
<dbReference type="KEGG" id="llu:AKJ09_10350"/>
<evidence type="ECO:0000313" key="19">
    <source>
        <dbReference type="Proteomes" id="UP000064967"/>
    </source>
</evidence>
<comment type="subcellular location">
    <subcellularLocation>
        <location evidence="2">Cytoplasm</location>
    </subcellularLocation>
</comment>
<evidence type="ECO:0000256" key="2">
    <source>
        <dbReference type="ARBA" id="ARBA00004496"/>
    </source>
</evidence>
<keyword evidence="5" id="KW-0963">Cytoplasm</keyword>
<dbReference type="GO" id="GO:0000105">
    <property type="term" value="P:L-histidine biosynthetic process"/>
    <property type="evidence" value="ECO:0007669"/>
    <property type="project" value="UniProtKB-UniRule"/>
</dbReference>
<evidence type="ECO:0000256" key="7">
    <source>
        <dbReference type="ARBA" id="ARBA00022676"/>
    </source>
</evidence>
<dbReference type="NCBIfam" id="TIGR00070">
    <property type="entry name" value="hisG"/>
    <property type="match status" value="1"/>
</dbReference>
<keyword evidence="19" id="KW-1185">Reference proteome</keyword>
<evidence type="ECO:0000256" key="11">
    <source>
        <dbReference type="ARBA" id="ARBA00022840"/>
    </source>
</evidence>
<dbReference type="PANTHER" id="PTHR21403:SF10">
    <property type="entry name" value="ATP PHOSPHORIBOSYLTRANSFERASE"/>
    <property type="match status" value="1"/>
</dbReference>
<dbReference type="InterPro" id="IPR015867">
    <property type="entry name" value="N-reg_PII/ATP_PRibTrfase_C"/>
</dbReference>
<dbReference type="Pfam" id="PF08029">
    <property type="entry name" value="HisG_C"/>
    <property type="match status" value="1"/>
</dbReference>
<dbReference type="Gene3D" id="3.30.70.120">
    <property type="match status" value="1"/>
</dbReference>
<evidence type="ECO:0000256" key="3">
    <source>
        <dbReference type="ARBA" id="ARBA00004667"/>
    </source>
</evidence>
<dbReference type="InterPro" id="IPR001348">
    <property type="entry name" value="ATP_PRibTrfase_HisG"/>
</dbReference>
<dbReference type="InterPro" id="IPR013115">
    <property type="entry name" value="HisG_C"/>
</dbReference>
<gene>
    <name evidence="18" type="ORF">AKJ09_10350</name>
</gene>
<proteinExistence type="predicted"/>
<accession>A0A0K1QDD8</accession>
<reference evidence="18 19" key="1">
    <citation type="submission" date="2015-08" db="EMBL/GenBank/DDBJ databases">
        <authorList>
            <person name="Babu N.S."/>
            <person name="Beckwith C.J."/>
            <person name="Beseler K.G."/>
            <person name="Brison A."/>
            <person name="Carone J.V."/>
            <person name="Caskin T.P."/>
            <person name="Diamond M."/>
            <person name="Durham M.E."/>
            <person name="Foxe J.M."/>
            <person name="Go M."/>
            <person name="Henderson B.A."/>
            <person name="Jones I.B."/>
            <person name="McGettigan J.A."/>
            <person name="Micheletti S.J."/>
            <person name="Nasrallah M.E."/>
            <person name="Ortiz D."/>
            <person name="Piller C.R."/>
            <person name="Privatt S.R."/>
            <person name="Schneider S.L."/>
            <person name="Sharp S."/>
            <person name="Smith T.C."/>
            <person name="Stanton J.D."/>
            <person name="Ullery H.E."/>
            <person name="Wilson R.J."/>
            <person name="Serrano M.G."/>
            <person name="Buck G."/>
            <person name="Lee V."/>
            <person name="Wang Y."/>
            <person name="Carvalho R."/>
            <person name="Voegtly L."/>
            <person name="Shi R."/>
            <person name="Duckworth R."/>
            <person name="Johnson A."/>
            <person name="Loviza R."/>
            <person name="Walstead R."/>
            <person name="Shah Z."/>
            <person name="Kiflezghi M."/>
            <person name="Wade K."/>
            <person name="Ball S.L."/>
            <person name="Bradley K.W."/>
            <person name="Asai D.J."/>
            <person name="Bowman C.A."/>
            <person name="Russell D.A."/>
            <person name="Pope W.H."/>
            <person name="Jacobs-Sera D."/>
            <person name="Hendrix R.W."/>
            <person name="Hatfull G.F."/>
        </authorList>
    </citation>
    <scope>NUCLEOTIDE SEQUENCE [LARGE SCALE GENOMIC DNA]</scope>
    <source>
        <strain evidence="18 19">DSM 27648</strain>
    </source>
</reference>
<keyword evidence="13" id="KW-0368">Histidine biosynthesis</keyword>